<sequence>MYKSRVLGLESQNGPLCPIGLPRMDPPFKVIIVGGSIAGLTLAHCLHRAEIPCIVLEKRPQIAPQEGASVAILPNGARILEQLEVYDAVEKLVKPKHVLNMYFPDGFHFSDPYPKTMNELFGFPMACLDRQQLLQVLYQLFPKKPDIYVGKSVVGVDEQDSRVLVYTADGSTYEGDLVVGADGVHSRVRTQMWRAAKMRRPGLISESEMKGMSIEYACIFGASPTVPGLDERHLHSRVDNGTAFILVPGVNGRLSWFIIVRLDKKYQYGSAPRFSVKDAAAWGERLTDKNIWKDIKFEQVWQSRQTVDMTALEETIFRNWSCGRIVCIGDSMHKMTPNLGQGANCAIEDAAALTNKLHDALKVKNPGRKLSDDEIEQALSEFSNIQVKRISKIYNVSWTTARLQTRANLVYRLLLRYFIPYAGDKPAKRVLRIFEGATALDFIPLPTRSGPGWTPQKREETFFPRWTIALAFLVLISVVSINLKPVGYYSYWLSLLGGFLMDRIR</sequence>
<dbReference type="PRINTS" id="PR00420">
    <property type="entry name" value="RNGMNOXGNASE"/>
</dbReference>
<keyword evidence="5" id="KW-1133">Transmembrane helix</keyword>
<feature type="domain" description="FAD-binding" evidence="6">
    <location>
        <begin position="29"/>
        <end position="362"/>
    </location>
</feature>
<dbReference type="GO" id="GO:0004497">
    <property type="term" value="F:monooxygenase activity"/>
    <property type="evidence" value="ECO:0007669"/>
    <property type="project" value="InterPro"/>
</dbReference>
<dbReference type="AlphaFoldDB" id="A0A229Y478"/>
<dbReference type="EMBL" id="JAIBSC010000020">
    <property type="protein sequence ID" value="KAH1908423.1"/>
    <property type="molecule type" value="Genomic_DNA"/>
</dbReference>
<dbReference type="PANTHER" id="PTHR47356">
    <property type="entry name" value="FAD-DEPENDENT MONOOXYGENASE ASQG-RELATED"/>
    <property type="match status" value="1"/>
</dbReference>
<gene>
    <name evidence="7" type="ORF">KXV57_003399</name>
</gene>
<dbReference type="PANTHER" id="PTHR47356:SF2">
    <property type="entry name" value="FAD-BINDING DOMAIN-CONTAINING PROTEIN-RELATED"/>
    <property type="match status" value="1"/>
</dbReference>
<dbReference type="Gene3D" id="3.50.50.60">
    <property type="entry name" value="FAD/NAD(P)-binding domain"/>
    <property type="match status" value="1"/>
</dbReference>
<dbReference type="InterPro" id="IPR036188">
    <property type="entry name" value="FAD/NAD-bd_sf"/>
</dbReference>
<evidence type="ECO:0000256" key="1">
    <source>
        <dbReference type="ARBA" id="ARBA00007992"/>
    </source>
</evidence>
<organism evidence="7 8">
    <name type="scientific">Aspergillus fumigatus</name>
    <name type="common">Neosartorya fumigata</name>
    <dbReference type="NCBI Taxonomy" id="746128"/>
    <lineage>
        <taxon>Eukaryota</taxon>
        <taxon>Fungi</taxon>
        <taxon>Dikarya</taxon>
        <taxon>Ascomycota</taxon>
        <taxon>Pezizomycotina</taxon>
        <taxon>Eurotiomycetes</taxon>
        <taxon>Eurotiomycetidae</taxon>
        <taxon>Eurotiales</taxon>
        <taxon>Aspergillaceae</taxon>
        <taxon>Aspergillus</taxon>
        <taxon>Aspergillus subgen. Fumigati</taxon>
    </lineage>
</organism>
<evidence type="ECO:0000259" key="6">
    <source>
        <dbReference type="Pfam" id="PF01494"/>
    </source>
</evidence>
<keyword evidence="3" id="KW-0274">FAD</keyword>
<accession>A0A229Y478</accession>
<feature type="transmembrane region" description="Helical" evidence="5">
    <location>
        <begin position="462"/>
        <end position="481"/>
    </location>
</feature>
<keyword evidence="4" id="KW-0560">Oxidoreductase</keyword>
<proteinExistence type="inferred from homology"/>
<dbReference type="InterPro" id="IPR002938">
    <property type="entry name" value="FAD-bd"/>
</dbReference>
<comment type="caution">
    <text evidence="7">The sequence shown here is derived from an EMBL/GenBank/DDBJ whole genome shotgun (WGS) entry which is preliminary data.</text>
</comment>
<comment type="similarity">
    <text evidence="1">Belongs to the paxM FAD-dependent monooxygenase family.</text>
</comment>
<dbReference type="GO" id="GO:0071949">
    <property type="term" value="F:FAD binding"/>
    <property type="evidence" value="ECO:0007669"/>
    <property type="project" value="InterPro"/>
</dbReference>
<evidence type="ECO:0000313" key="7">
    <source>
        <dbReference type="EMBL" id="KAH1908423.1"/>
    </source>
</evidence>
<reference evidence="7" key="1">
    <citation type="submission" date="2021-08" db="EMBL/GenBank/DDBJ databases">
        <title>Global Aspergillus fumigatus from environmental and clinical sources.</title>
        <authorList>
            <person name="Barber A."/>
            <person name="Sae-Ong T."/>
        </authorList>
    </citation>
    <scope>NUCLEOTIDE SEQUENCE</scope>
    <source>
        <strain evidence="7">NRZ-2016-071</strain>
    </source>
</reference>
<evidence type="ECO:0000256" key="2">
    <source>
        <dbReference type="ARBA" id="ARBA00022630"/>
    </source>
</evidence>
<evidence type="ECO:0000256" key="4">
    <source>
        <dbReference type="ARBA" id="ARBA00023002"/>
    </source>
</evidence>
<dbReference type="InterPro" id="IPR050562">
    <property type="entry name" value="FAD_mOase_fung"/>
</dbReference>
<keyword evidence="2" id="KW-0285">Flavoprotein</keyword>
<name>A0A229Y478_ASPFM</name>
<evidence type="ECO:0000313" key="8">
    <source>
        <dbReference type="Proteomes" id="UP000813423"/>
    </source>
</evidence>
<evidence type="ECO:0000256" key="5">
    <source>
        <dbReference type="SAM" id="Phobius"/>
    </source>
</evidence>
<keyword evidence="5" id="KW-0472">Membrane</keyword>
<dbReference type="SUPFAM" id="SSF51905">
    <property type="entry name" value="FAD/NAD(P)-binding domain"/>
    <property type="match status" value="1"/>
</dbReference>
<protein>
    <recommendedName>
        <fullName evidence="6">FAD-binding domain-containing protein</fullName>
    </recommendedName>
</protein>
<keyword evidence="5" id="KW-0812">Transmembrane</keyword>
<dbReference type="Proteomes" id="UP000813423">
    <property type="component" value="Unassembled WGS sequence"/>
</dbReference>
<dbReference type="Pfam" id="PF01494">
    <property type="entry name" value="FAD_binding_3"/>
    <property type="match status" value="1"/>
</dbReference>
<evidence type="ECO:0000256" key="3">
    <source>
        <dbReference type="ARBA" id="ARBA00022827"/>
    </source>
</evidence>